<dbReference type="GeneID" id="181936"/>
<sequence length="20" mass="2176">MHRAASGVLPKMPVQSSDTY</sequence>
<name>A0A0K3AV78_CAEEL</name>
<accession>A0A0K3AV78</accession>
<evidence type="ECO:0000313" key="3">
    <source>
        <dbReference type="Proteomes" id="UP000001940"/>
    </source>
</evidence>
<protein>
    <submittedName>
        <fullName evidence="2">LITAF domain-containing protein</fullName>
    </submittedName>
</protein>
<dbReference type="Proteomes" id="UP000001940">
    <property type="component" value="Chromosome V"/>
</dbReference>
<reference evidence="2 3" key="1">
    <citation type="journal article" date="1998" name="Science">
        <title>Genome sequence of the nematode C. elegans: a platform for investigating biology.</title>
        <authorList>
            <consortium name="The C. elegans sequencing consortium"/>
            <person name="Sulson J.E."/>
            <person name="Waterston R."/>
        </authorList>
    </citation>
    <scope>NUCLEOTIDE SEQUENCE [LARGE SCALE GENOMIC DNA]</scope>
    <source>
        <strain evidence="2 3">Bristol N2</strain>
    </source>
</reference>
<evidence type="ECO:0000313" key="4">
    <source>
        <dbReference type="WormBase" id="B0348.2b"/>
    </source>
</evidence>
<gene>
    <name evidence="2 4" type="ORF">B0348.2</name>
    <name evidence="2" type="ORF">CELE_B0348.2</name>
</gene>
<dbReference type="EMBL" id="BX284605">
    <property type="protein sequence ID" value="CTQ86712.1"/>
    <property type="molecule type" value="Genomic_DNA"/>
</dbReference>
<dbReference type="KEGG" id="cel:CELE_B0348.2"/>
<dbReference type="AlphaFoldDB" id="A0A0K3AV78"/>
<dbReference type="ExpressionAtlas" id="A0A0K3AV78">
    <property type="expression patterns" value="baseline and differential"/>
</dbReference>
<dbReference type="CTD" id="181936"/>
<proteinExistence type="predicted"/>
<organism evidence="2 3">
    <name type="scientific">Caenorhabditis elegans</name>
    <dbReference type="NCBI Taxonomy" id="6239"/>
    <lineage>
        <taxon>Eukaryota</taxon>
        <taxon>Metazoa</taxon>
        <taxon>Ecdysozoa</taxon>
        <taxon>Nematoda</taxon>
        <taxon>Chromadorea</taxon>
        <taxon>Rhabditida</taxon>
        <taxon>Rhabditina</taxon>
        <taxon>Rhabditomorpha</taxon>
        <taxon>Rhabditoidea</taxon>
        <taxon>Rhabditidae</taxon>
        <taxon>Peloderinae</taxon>
        <taxon>Caenorhabditis</taxon>
    </lineage>
</organism>
<evidence type="ECO:0000313" key="2">
    <source>
        <dbReference type="EMBL" id="CTQ86712.1"/>
    </source>
</evidence>
<dbReference type="WormBase" id="B0348.2b">
    <property type="protein sequence ID" value="CE50651"/>
    <property type="gene ID" value="WBGene00015152"/>
</dbReference>
<feature type="region of interest" description="Disordered" evidence="1">
    <location>
        <begin position="1"/>
        <end position="20"/>
    </location>
</feature>
<dbReference type="RefSeq" id="NP_001300013.1">
    <property type="nucleotide sequence ID" value="NM_001313084.3"/>
</dbReference>
<dbReference type="Bgee" id="WBGene00015152">
    <property type="expression patterns" value="Expressed in larva and 3 other cell types or tissues"/>
</dbReference>
<dbReference type="OrthoDB" id="5599753at2759"/>
<dbReference type="AGR" id="WB:WBGene00015152"/>
<keyword evidence="3" id="KW-1185">Reference proteome</keyword>
<evidence type="ECO:0000256" key="1">
    <source>
        <dbReference type="SAM" id="MobiDB-lite"/>
    </source>
</evidence>